<dbReference type="AlphaFoldDB" id="A0A1Y1JZR1"/>
<keyword evidence="14" id="KW-1185">Reference proteome</keyword>
<evidence type="ECO:0000256" key="3">
    <source>
        <dbReference type="ARBA" id="ARBA00022490"/>
    </source>
</evidence>
<dbReference type="Pfam" id="PF23878">
    <property type="entry name" value="TPR_ELP1"/>
    <property type="match status" value="1"/>
</dbReference>
<comment type="function">
    <text evidence="5">Component of the elongator complex which is required for multiple tRNA modifications, including mcm5U (5-methoxycarbonylmethyl uridine), mcm5s2U (5-methoxycarbonylmethyl-2-thiouridine), and ncm5U (5-carbamoylmethyl uridine). The elongator complex catalyzes formation of carboxymethyluridine in the wobble base at position 34 in tRNAs.</text>
</comment>
<keyword evidence="5" id="KW-0539">Nucleus</keyword>
<dbReference type="FunCoup" id="A0A1Y1JZR1">
    <property type="interactions" value="1805"/>
</dbReference>
<dbReference type="Pfam" id="PF23797">
    <property type="entry name" value="Beta-prop_ELP1_2nd"/>
    <property type="match status" value="1"/>
</dbReference>
<dbReference type="GO" id="GO:0000049">
    <property type="term" value="F:tRNA binding"/>
    <property type="evidence" value="ECO:0007669"/>
    <property type="project" value="TreeGrafter"/>
</dbReference>
<evidence type="ECO:0000259" key="8">
    <source>
        <dbReference type="Pfam" id="PF23797"/>
    </source>
</evidence>
<feature type="domain" description="ELP1 N-terminal second beta-propeller" evidence="8">
    <location>
        <begin position="360"/>
        <end position="608"/>
    </location>
</feature>
<reference evidence="13" key="3">
    <citation type="submission" date="2019-08" db="EMBL/GenBank/DDBJ databases">
        <authorList>
            <consortium name="Photinus pyralis genome working group"/>
            <person name="Fallon T.R."/>
            <person name="Sander Lower S.E."/>
            <person name="Weng J.-K."/>
        </authorList>
    </citation>
    <scope>NUCLEOTIDE SEQUENCE</scope>
    <source>
        <strain evidence="13">1611_PpyrPB1</strain>
        <tissue evidence="13">Whole body</tissue>
    </source>
</reference>
<evidence type="ECO:0000256" key="1">
    <source>
        <dbReference type="ARBA" id="ARBA00005043"/>
    </source>
</evidence>
<dbReference type="PIRSF" id="PIRSF017233">
    <property type="entry name" value="IKAP"/>
    <property type="match status" value="1"/>
</dbReference>
<dbReference type="InterPro" id="IPR056167">
    <property type="entry name" value="A-sol_ELP1"/>
</dbReference>
<evidence type="ECO:0000256" key="5">
    <source>
        <dbReference type="PIRNR" id="PIRNR017233"/>
    </source>
</evidence>
<dbReference type="EMBL" id="VVIM01000006">
    <property type="protein sequence ID" value="KAB0798456.1"/>
    <property type="molecule type" value="Genomic_DNA"/>
</dbReference>
<dbReference type="GO" id="GO:0033588">
    <property type="term" value="C:elongator holoenzyme complex"/>
    <property type="evidence" value="ECO:0007669"/>
    <property type="project" value="InterPro"/>
</dbReference>
<evidence type="ECO:0000259" key="9">
    <source>
        <dbReference type="Pfam" id="PF23878"/>
    </source>
</evidence>
<sequence length="1225" mass="139735">MKNLEVFQVKRCKSNSSADITHVASEGNITFTLSNSHLHFYNGEDHHCFANTYECITKFEILKIERVLWFGTGKEFIWVDLSKNLHVIQVESEFTAAEWNPTQDAITITHPNGEIGLYIVNLQELLISPIGLSHLIDAKPSVVLNVGWGSEETQFRGTAGKRGKLSEEVLPANFNDDFRPRISWRGNGDMYAVNYWHNSQRQFKVFKYPCELLYESASIVGLQPIIAWKPEGNLIACVTCTTTTREVSLFEKNCLIKNKIELSDQVEIIDLKWSACGQILSIYQSLGNETFLDLYTIKNYVWYLKQRLNFATTNSLISYHFKDSLSTVIILQVVTVRETVEYSFKYVVSKSAGGRKTCGVINGNSLLLTQCEKGMAPPPMFDEKIVVDNPINFVQFHPELQRVAIVDSKNYIQIFSLTSPPSPIETCRALNKAQYDVPLSYHHIIWYSESHLLCLKETMDSTSKVLVKVSDGALVPWNDSLEAANVTYLNSIYTDSRVVQQSDGFLSISDQDNQLEVLAQIPTVLQLSSFKSQNALFLFSLTQTQEFYINEVRVLIGVLSFIIHDYYLLLTTTENTLICVRLNDLRKSEISKSLARATYRSMEQGGHLLLGVPNSSSVILQMPRGNIETCTVRAISIDRLESLLEKQAWNEALDLVRLERLNPTILVDLNFNRFISNIDKFVESIRTPAVINDFLIGLQEENVFDTVFQDYAFAVSRKEHVKEKIVKVCTALIDYMENGDYTHYLHCIIIACFMKNLESSNFEALTHVRNLLYSMKENPALIKVAESAFQAINVLKPQSDMYHNALAMYDLDLALFVARNLQMDPKEYEPFISRLKTMGEVQRRFEINDFLKNYATAVKYLIRCSESDEYTLNYVNKHEVFNVAYNYTKHGSGLHKEVAILFAEHLRRQKLHEESAFVLASVQCYEEAFSDYKQALIIPNAILMLQHMKLSPEERHLQLLNLAQTCVASGKILEAAHIFETQLSQHHKAIDLYIAHSYFAEAQRCAIKFNCFNEYKHSLFEGSLVYCEELNLKLTTLKETFAKYVNRLSAIKLGKVQKMTVAGDHLPSGINDDILSIADSLSTISVNTSSSRASTASRRRRKEERKKQDLREGGVYEDIALMRALYELIVEVFSMGPMVRQICLMAVDINTSGAVKFISALHNALFEFQLHIKKCLTEIWPPHLNSELEGQDSRIYENVKQLDVKYREPPPNLDTSWKVSIMVSS</sequence>
<dbReference type="InterPro" id="IPR056166">
    <property type="entry name" value="TPR_ELP1"/>
</dbReference>
<comment type="subcellular location">
    <subcellularLocation>
        <location evidence="5">Cytoplasm</location>
    </subcellularLocation>
    <subcellularLocation>
        <location evidence="5">Nucleus</location>
    </subcellularLocation>
</comment>
<feature type="domain" description="ELP1 TPR" evidence="9">
    <location>
        <begin position="843"/>
        <end position="1004"/>
    </location>
</feature>
<proteinExistence type="inferred from homology"/>
<feature type="domain" description="ELP1 three-helical bundle" evidence="11">
    <location>
        <begin position="1029"/>
        <end position="1150"/>
    </location>
</feature>
<evidence type="ECO:0000256" key="4">
    <source>
        <dbReference type="ARBA" id="ARBA00022694"/>
    </source>
</evidence>
<feature type="region of interest" description="Disordered" evidence="6">
    <location>
        <begin position="1089"/>
        <end position="1108"/>
    </location>
</feature>
<dbReference type="InterPro" id="IPR056169">
    <property type="entry name" value="HB_ELP1"/>
</dbReference>
<dbReference type="SUPFAM" id="SSF69322">
    <property type="entry name" value="Tricorn protease domain 2"/>
    <property type="match status" value="1"/>
</dbReference>
<dbReference type="PANTHER" id="PTHR12747">
    <property type="entry name" value="ELONGATOR COMPLEX PROTEIN 1"/>
    <property type="match status" value="1"/>
</dbReference>
<dbReference type="EMBL" id="GEZM01099491">
    <property type="protein sequence ID" value="JAV53300.1"/>
    <property type="molecule type" value="Transcribed_RNA"/>
</dbReference>
<dbReference type="InterPro" id="IPR006849">
    <property type="entry name" value="Elp1"/>
</dbReference>
<dbReference type="InterPro" id="IPR056164">
    <property type="entry name" value="Beta-prop_ELP1_1st"/>
</dbReference>
<name>A0A1Y1JZR1_PHOPY</name>
<keyword evidence="4" id="KW-0819">tRNA processing</keyword>
<dbReference type="PANTHER" id="PTHR12747:SF0">
    <property type="entry name" value="ELONGATOR COMPLEX PROTEIN 1"/>
    <property type="match status" value="1"/>
</dbReference>
<organism evidence="12">
    <name type="scientific">Photinus pyralis</name>
    <name type="common">Common eastern firefly</name>
    <name type="synonym">Lampyris pyralis</name>
    <dbReference type="NCBI Taxonomy" id="7054"/>
    <lineage>
        <taxon>Eukaryota</taxon>
        <taxon>Metazoa</taxon>
        <taxon>Ecdysozoa</taxon>
        <taxon>Arthropoda</taxon>
        <taxon>Hexapoda</taxon>
        <taxon>Insecta</taxon>
        <taxon>Pterygota</taxon>
        <taxon>Neoptera</taxon>
        <taxon>Endopterygota</taxon>
        <taxon>Coleoptera</taxon>
        <taxon>Polyphaga</taxon>
        <taxon>Elateriformia</taxon>
        <taxon>Elateroidea</taxon>
        <taxon>Lampyridae</taxon>
        <taxon>Lampyrinae</taxon>
        <taxon>Photinus</taxon>
    </lineage>
</organism>
<dbReference type="GO" id="GO:0005634">
    <property type="term" value="C:nucleus"/>
    <property type="evidence" value="ECO:0007669"/>
    <property type="project" value="UniProtKB-SubCell"/>
</dbReference>
<dbReference type="OrthoDB" id="40048at2759"/>
<reference evidence="13 14" key="2">
    <citation type="journal article" date="2018" name="Elife">
        <title>Firefly genomes illuminate parallel origins of bioluminescence in beetles.</title>
        <authorList>
            <person name="Fallon T.R."/>
            <person name="Lower S.E."/>
            <person name="Chang C.H."/>
            <person name="Bessho-Uehara M."/>
            <person name="Martin G.J."/>
            <person name="Bewick A.J."/>
            <person name="Behringer M."/>
            <person name="Debat H.J."/>
            <person name="Wong I."/>
            <person name="Day J.C."/>
            <person name="Suvorov A."/>
            <person name="Silva C.J."/>
            <person name="Stanger-Hall K.F."/>
            <person name="Hall D.W."/>
            <person name="Schmitz R.J."/>
            <person name="Nelson D.R."/>
            <person name="Lewis S.M."/>
            <person name="Shigenobu S."/>
            <person name="Bybee S.M."/>
            <person name="Larracuente A.M."/>
            <person name="Oba Y."/>
            <person name="Weng J.K."/>
        </authorList>
    </citation>
    <scope>NUCLEOTIDE SEQUENCE [LARGE SCALE GENOMIC DNA]</scope>
    <source>
        <strain evidence="13">1611_PpyrPB1</strain>
        <tissue evidence="13">Whole body</tissue>
    </source>
</reference>
<dbReference type="InParanoid" id="A0A1Y1JZR1"/>
<dbReference type="InterPro" id="IPR056165">
    <property type="entry name" value="Beta-prop_ELP1_2nd"/>
</dbReference>
<reference evidence="12" key="1">
    <citation type="journal article" date="2016" name="Sci. Rep.">
        <title>Molecular characterization of firefly nuptial gifts: a multi-omics approach sheds light on postcopulatory sexual selection.</title>
        <authorList>
            <person name="Al-Wathiqui N."/>
            <person name="Fallon T.R."/>
            <person name="South A."/>
            <person name="Weng J.K."/>
            <person name="Lewis S.M."/>
        </authorList>
    </citation>
    <scope>NUCLEOTIDE SEQUENCE</scope>
</reference>
<evidence type="ECO:0000256" key="6">
    <source>
        <dbReference type="SAM" id="MobiDB-lite"/>
    </source>
</evidence>
<dbReference type="Pfam" id="PF04762">
    <property type="entry name" value="Beta-prop_ELP1_1st"/>
    <property type="match status" value="1"/>
</dbReference>
<keyword evidence="3 5" id="KW-0963">Cytoplasm</keyword>
<evidence type="ECO:0000313" key="13">
    <source>
        <dbReference type="EMBL" id="KAB0798456.1"/>
    </source>
</evidence>
<protein>
    <recommendedName>
        <fullName evidence="5">Elongator complex protein 1</fullName>
    </recommendedName>
</protein>
<evidence type="ECO:0000256" key="2">
    <source>
        <dbReference type="ARBA" id="ARBA00006086"/>
    </source>
</evidence>
<dbReference type="Pfam" id="PF23936">
    <property type="entry name" value="HB_ELP1"/>
    <property type="match status" value="1"/>
</dbReference>
<evidence type="ECO:0000259" key="7">
    <source>
        <dbReference type="Pfam" id="PF04762"/>
    </source>
</evidence>
<feature type="domain" description="ELP1 alpha-solenoid" evidence="10">
    <location>
        <begin position="633"/>
        <end position="835"/>
    </location>
</feature>
<feature type="domain" description="ELP1 first N-terminal beta-propeller" evidence="7">
    <location>
        <begin position="87"/>
        <end position="318"/>
    </location>
</feature>
<dbReference type="Proteomes" id="UP000327044">
    <property type="component" value="Unassembled WGS sequence"/>
</dbReference>
<dbReference type="Pfam" id="PF23925">
    <property type="entry name" value="A-sol_ELP1"/>
    <property type="match status" value="1"/>
</dbReference>
<dbReference type="EMBL" id="GEZM01099488">
    <property type="protein sequence ID" value="JAV53301.1"/>
    <property type="molecule type" value="Transcribed_RNA"/>
</dbReference>
<comment type="similarity">
    <text evidence="2 5">Belongs to the ELP1/IKA1 family.</text>
</comment>
<dbReference type="GO" id="GO:0002926">
    <property type="term" value="P:tRNA wobble base 5-methoxycarbonylmethyl-2-thiouridinylation"/>
    <property type="evidence" value="ECO:0007669"/>
    <property type="project" value="TreeGrafter"/>
</dbReference>
<accession>A0A1Y1JZR1</accession>
<comment type="pathway">
    <text evidence="1">tRNA modification; 5-methoxycarbonylmethyl-2-thiouridine-tRNA biosynthesis.</text>
</comment>
<dbReference type="UniPathway" id="UPA00988"/>
<evidence type="ECO:0000313" key="12">
    <source>
        <dbReference type="EMBL" id="JAV53300.1"/>
    </source>
</evidence>
<dbReference type="GO" id="GO:0005829">
    <property type="term" value="C:cytosol"/>
    <property type="evidence" value="ECO:0007669"/>
    <property type="project" value="TreeGrafter"/>
</dbReference>
<gene>
    <name evidence="13" type="ORF">PPYR_09449</name>
</gene>
<evidence type="ECO:0000313" key="14">
    <source>
        <dbReference type="Proteomes" id="UP000327044"/>
    </source>
</evidence>
<evidence type="ECO:0000259" key="10">
    <source>
        <dbReference type="Pfam" id="PF23925"/>
    </source>
</evidence>
<evidence type="ECO:0000259" key="11">
    <source>
        <dbReference type="Pfam" id="PF23936"/>
    </source>
</evidence>